<sequence length="108" mass="11839">MSTNEDEKAFARTLFAQDGEGDQTLRNLLATGGEGGQDAGDKQKQRTDTGDDEFTDEQRQWARELFADEDAGVLAGLTDGRTVGRTTPPRAEDIDRGGWFDRTAIVDD</sequence>
<evidence type="ECO:0000256" key="1">
    <source>
        <dbReference type="SAM" id="MobiDB-lite"/>
    </source>
</evidence>
<organism evidence="2 3">
    <name type="scientific">Mycobacterium intracellulare</name>
    <dbReference type="NCBI Taxonomy" id="1767"/>
    <lineage>
        <taxon>Bacteria</taxon>
        <taxon>Bacillati</taxon>
        <taxon>Actinomycetota</taxon>
        <taxon>Actinomycetes</taxon>
        <taxon>Mycobacteriales</taxon>
        <taxon>Mycobacteriaceae</taxon>
        <taxon>Mycobacterium</taxon>
        <taxon>Mycobacterium avium complex (MAC)</taxon>
    </lineage>
</organism>
<feature type="region of interest" description="Disordered" evidence="1">
    <location>
        <begin position="78"/>
        <end position="98"/>
    </location>
</feature>
<protein>
    <submittedName>
        <fullName evidence="2">Uncharacterized protein</fullName>
    </submittedName>
</protein>
<dbReference type="Proteomes" id="UP000595205">
    <property type="component" value="Chromosome"/>
</dbReference>
<dbReference type="EMBL" id="AP024255">
    <property type="protein sequence ID" value="BCP02037.1"/>
    <property type="molecule type" value="Genomic_DNA"/>
</dbReference>
<evidence type="ECO:0000313" key="3">
    <source>
        <dbReference type="Proteomes" id="UP000595205"/>
    </source>
</evidence>
<accession>A0A7R7N0Q1</accession>
<dbReference type="AlphaFoldDB" id="A0A7R7N0Q1"/>
<gene>
    <name evidence="2" type="ORF">MINTM018_48060</name>
</gene>
<reference evidence="2 3" key="1">
    <citation type="submission" date="2020-12" db="EMBL/GenBank/DDBJ databases">
        <title>Genome sequence of clinical Mycobacterium intracellulare strains.</title>
        <authorList>
            <person name="Tateishi Y."/>
            <person name="Matsumoto S."/>
            <person name="Fukushima Y."/>
            <person name="Nakajima C."/>
            <person name="Suzuki Y."/>
        </authorList>
    </citation>
    <scope>NUCLEOTIDE SEQUENCE [LARGE SCALE GENOMIC DNA]</scope>
    <source>
        <strain evidence="2 3">M018</strain>
    </source>
</reference>
<name>A0A7R7N0Q1_MYCIT</name>
<evidence type="ECO:0000313" key="2">
    <source>
        <dbReference type="EMBL" id="BCP02037.1"/>
    </source>
</evidence>
<feature type="compositionally biased region" description="Basic and acidic residues" evidence="1">
    <location>
        <begin position="39"/>
        <end position="49"/>
    </location>
</feature>
<feature type="region of interest" description="Disordered" evidence="1">
    <location>
        <begin position="13"/>
        <end position="57"/>
    </location>
</feature>
<dbReference type="RefSeq" id="WP_233461584.1">
    <property type="nucleotide sequence ID" value="NZ_AP024255.1"/>
</dbReference>
<proteinExistence type="predicted"/>